<dbReference type="AlphaFoldDB" id="A0A7V5PPI8"/>
<dbReference type="Pfam" id="PF00085">
    <property type="entry name" value="Thioredoxin"/>
    <property type="match status" value="1"/>
</dbReference>
<evidence type="ECO:0000259" key="1">
    <source>
        <dbReference type="PROSITE" id="PS51352"/>
    </source>
</evidence>
<dbReference type="Proteomes" id="UP000886124">
    <property type="component" value="Unassembled WGS sequence"/>
</dbReference>
<dbReference type="EMBL" id="DROD01000440">
    <property type="protein sequence ID" value="HHJ52823.1"/>
    <property type="molecule type" value="Genomic_DNA"/>
</dbReference>
<protein>
    <submittedName>
        <fullName evidence="2">Thioredoxin</fullName>
    </submittedName>
</protein>
<accession>A0A7V5PPI8</accession>
<dbReference type="InterPro" id="IPR036249">
    <property type="entry name" value="Thioredoxin-like_sf"/>
</dbReference>
<organism evidence="2">
    <name type="scientific">Caldithrix abyssi</name>
    <dbReference type="NCBI Taxonomy" id="187145"/>
    <lineage>
        <taxon>Bacteria</taxon>
        <taxon>Pseudomonadati</taxon>
        <taxon>Calditrichota</taxon>
        <taxon>Calditrichia</taxon>
        <taxon>Calditrichales</taxon>
        <taxon>Calditrichaceae</taxon>
        <taxon>Caldithrix</taxon>
    </lineage>
</organism>
<comment type="caution">
    <text evidence="2">The sequence shown here is derived from an EMBL/GenBank/DDBJ whole genome shotgun (WGS) entry which is preliminary data.</text>
</comment>
<proteinExistence type="predicted"/>
<gene>
    <name evidence="2" type="ORF">ENJ89_06470</name>
</gene>
<name>A0A7V5PPI8_CALAY</name>
<dbReference type="InterPro" id="IPR013766">
    <property type="entry name" value="Thioredoxin_domain"/>
</dbReference>
<dbReference type="Gene3D" id="3.40.30.10">
    <property type="entry name" value="Glutaredoxin"/>
    <property type="match status" value="1"/>
</dbReference>
<evidence type="ECO:0000313" key="2">
    <source>
        <dbReference type="EMBL" id="HHJ52823.1"/>
    </source>
</evidence>
<reference evidence="2" key="1">
    <citation type="journal article" date="2020" name="mSystems">
        <title>Genome- and Community-Level Interaction Insights into Carbon Utilization and Element Cycling Functions of Hydrothermarchaeota in Hydrothermal Sediment.</title>
        <authorList>
            <person name="Zhou Z."/>
            <person name="Liu Y."/>
            <person name="Xu W."/>
            <person name="Pan J."/>
            <person name="Luo Z.H."/>
            <person name="Li M."/>
        </authorList>
    </citation>
    <scope>NUCLEOTIDE SEQUENCE [LARGE SCALE GENOMIC DNA]</scope>
    <source>
        <strain evidence="2">HyVt-527</strain>
    </source>
</reference>
<sequence>MNNVLIIILAIFGLFVAAQLYVRVSTFRKKGKAVTDVPGKLGKEINQGKKLLLYFYTHSCAACKNMTPLIDKLSGEHDNVRKVNLGTDMDVGRKFGVMATPTLVLVEDGIIKSFLIGAKSYSQLKTLLEN</sequence>
<dbReference type="PROSITE" id="PS51352">
    <property type="entry name" value="THIOREDOXIN_2"/>
    <property type="match status" value="1"/>
</dbReference>
<dbReference type="CDD" id="cd02947">
    <property type="entry name" value="TRX_family"/>
    <property type="match status" value="1"/>
</dbReference>
<dbReference type="SUPFAM" id="SSF52833">
    <property type="entry name" value="Thioredoxin-like"/>
    <property type="match status" value="1"/>
</dbReference>
<feature type="domain" description="Thioredoxin" evidence="1">
    <location>
        <begin position="22"/>
        <end position="130"/>
    </location>
</feature>